<dbReference type="EMBL" id="JAPEVG010000277">
    <property type="protein sequence ID" value="KAJ8469729.1"/>
    <property type="molecule type" value="Genomic_DNA"/>
</dbReference>
<proteinExistence type="predicted"/>
<comment type="caution">
    <text evidence="1">The sequence shown here is derived from an EMBL/GenBank/DDBJ whole genome shotgun (WGS) entry which is preliminary data.</text>
</comment>
<name>A0AAD7X8C6_9APHY</name>
<dbReference type="Proteomes" id="UP001215151">
    <property type="component" value="Unassembled WGS sequence"/>
</dbReference>
<sequence>MQSESIDLHTDTTASHHVLENPDILAEIFWHLDPYPEVESYTRNGVLDGYFQGGYAAGRAIPYIRTLTNAALVCKAFAEPASSVLWATLPKGLYPLLYPLREHASAGPIVEDELEQARVPAPGDMQGGTTEHIPAHAWERWEHCARRVRLVAIRDLESDWTQLSSLIPLSSYICAANRPLLPRLHTIVLASAGGGELSTQLLQVLAASSMIRAVSIRTVTVIPRPEFSSETLEDALSVDLDILAHSPSASQLRHLLITSPLPFRLAYSNSLRHVKAFHRLQTIYVGFVALDEHLKFLADLAALETLESMTVRSRSVLDPLDNASSSQNLELVAPLTRSSLGALAGFPTLRKIFLQDEPQQLIHMLQLIRSSTLECVWLNSTQSATTAFQPMLRSLISRPNIGASLREMRLTYSIGWDQGSSETIRTGSTALIYGSMGDIVGPLTALHALETLWLNIGGKLIRISDEDIAAMGNAWPRLQSIAISLSPVRMLPHQLEILLIAYEVTLDVAPTYTLSSLIRLAMKCRSLRNVDIFARPRDVSDAELVAIEELALEGGHDPQTVLRYLFPLSPDEHHWHEVSLADVQRLARALRCLFPRLGRPERQIEQDLLMQRLGEWEKEGKQSGVLEVLRELTAI</sequence>
<accession>A0AAD7X8C6</accession>
<gene>
    <name evidence="1" type="ORF">ONZ51_g8805</name>
</gene>
<evidence type="ECO:0000313" key="2">
    <source>
        <dbReference type="Proteomes" id="UP001215151"/>
    </source>
</evidence>
<dbReference type="Gene3D" id="3.80.10.10">
    <property type="entry name" value="Ribonuclease Inhibitor"/>
    <property type="match status" value="1"/>
</dbReference>
<reference evidence="1" key="1">
    <citation type="submission" date="2022-11" db="EMBL/GenBank/DDBJ databases">
        <title>Genome Sequence of Cubamyces cubensis.</title>
        <authorList>
            <person name="Buettner E."/>
        </authorList>
    </citation>
    <scope>NUCLEOTIDE SEQUENCE</scope>
    <source>
        <strain evidence="1">MPL-01</strain>
    </source>
</reference>
<organism evidence="1 2">
    <name type="scientific">Trametes cubensis</name>
    <dbReference type="NCBI Taxonomy" id="1111947"/>
    <lineage>
        <taxon>Eukaryota</taxon>
        <taxon>Fungi</taxon>
        <taxon>Dikarya</taxon>
        <taxon>Basidiomycota</taxon>
        <taxon>Agaricomycotina</taxon>
        <taxon>Agaricomycetes</taxon>
        <taxon>Polyporales</taxon>
        <taxon>Polyporaceae</taxon>
        <taxon>Trametes</taxon>
    </lineage>
</organism>
<protein>
    <submittedName>
        <fullName evidence="1">Uncharacterized protein</fullName>
    </submittedName>
</protein>
<keyword evidence="2" id="KW-1185">Reference proteome</keyword>
<dbReference type="AlphaFoldDB" id="A0AAD7X8C6"/>
<evidence type="ECO:0000313" key="1">
    <source>
        <dbReference type="EMBL" id="KAJ8469729.1"/>
    </source>
</evidence>
<dbReference type="InterPro" id="IPR032675">
    <property type="entry name" value="LRR_dom_sf"/>
</dbReference>